<dbReference type="EMBL" id="JAFCMP010000054">
    <property type="protein sequence ID" value="KAG5189286.1"/>
    <property type="molecule type" value="Genomic_DNA"/>
</dbReference>
<evidence type="ECO:0000313" key="1">
    <source>
        <dbReference type="EMBL" id="KAG5189286.1"/>
    </source>
</evidence>
<accession>A0A835Z9Y0</accession>
<protein>
    <submittedName>
        <fullName evidence="1">Uncharacterized protein</fullName>
    </submittedName>
</protein>
<proteinExistence type="predicted"/>
<evidence type="ECO:0000313" key="2">
    <source>
        <dbReference type="Proteomes" id="UP000664859"/>
    </source>
</evidence>
<comment type="caution">
    <text evidence="1">The sequence shown here is derived from an EMBL/GenBank/DDBJ whole genome shotgun (WGS) entry which is preliminary data.</text>
</comment>
<dbReference type="Proteomes" id="UP000664859">
    <property type="component" value="Unassembled WGS sequence"/>
</dbReference>
<dbReference type="AlphaFoldDB" id="A0A835Z9Y0"/>
<keyword evidence="2" id="KW-1185">Reference proteome</keyword>
<gene>
    <name evidence="1" type="ORF">JKP88DRAFT_22347</name>
</gene>
<sequence length="209" mass="22432">MPHCRSCGLYPLLRALHRSCFRDAIAHPTGNSASNHVSAGVHSVRCGGCARGQETVLSNVELQRCSATSPDCPRNAMLKSYRRQMMLCSLAATTTGCSSSGSGNGSSVPTKVQCWRSSAYSACTKLLLLTTTTCHCKDHVAELVSHPRLSSTVDCVDCSVRKKKNGDYGSRHNLRIQITVATAAHADFSALVFAAANVAQVHEQMQLHL</sequence>
<reference evidence="1" key="1">
    <citation type="submission" date="2021-02" db="EMBL/GenBank/DDBJ databases">
        <title>First Annotated Genome of the Yellow-green Alga Tribonema minus.</title>
        <authorList>
            <person name="Mahan K.M."/>
        </authorList>
    </citation>
    <scope>NUCLEOTIDE SEQUENCE</scope>
    <source>
        <strain evidence="1">UTEX B ZZ1240</strain>
    </source>
</reference>
<organism evidence="1 2">
    <name type="scientific">Tribonema minus</name>
    <dbReference type="NCBI Taxonomy" id="303371"/>
    <lineage>
        <taxon>Eukaryota</taxon>
        <taxon>Sar</taxon>
        <taxon>Stramenopiles</taxon>
        <taxon>Ochrophyta</taxon>
        <taxon>PX clade</taxon>
        <taxon>Xanthophyceae</taxon>
        <taxon>Tribonematales</taxon>
        <taxon>Tribonemataceae</taxon>
        <taxon>Tribonema</taxon>
    </lineage>
</organism>
<name>A0A835Z9Y0_9STRA</name>